<comment type="subcellular location">
    <subcellularLocation>
        <location evidence="1">Membrane</location>
        <topology evidence="1">Multi-pass membrane protein</topology>
    </subcellularLocation>
</comment>
<dbReference type="Pfam" id="PF02133">
    <property type="entry name" value="Transp_cyt_pur"/>
    <property type="match status" value="1"/>
</dbReference>
<feature type="transmembrane region" description="Helical" evidence="6">
    <location>
        <begin position="62"/>
        <end position="82"/>
    </location>
</feature>
<gene>
    <name evidence="7" type="ORF">AB675_4773</name>
</gene>
<protein>
    <submittedName>
        <fullName evidence="7">Uracil permease</fullName>
    </submittedName>
</protein>
<dbReference type="InterPro" id="IPR045225">
    <property type="entry name" value="Uracil/uridine/allantoin_perm"/>
</dbReference>
<dbReference type="AlphaFoldDB" id="A0A0N0NIB6"/>
<feature type="transmembrane region" description="Helical" evidence="6">
    <location>
        <begin position="175"/>
        <end position="200"/>
    </location>
</feature>
<sequence length="341" mass="36905">MGSAGFGDTISSKPAVEDSSKGWAVVYGIISTIGGISAGILNQNDYARFSRTPKAAIMAQAICPPIYGVITPIVGILVTAATQERYSEALWNLPSLLSAVQTTGGARSRAAVFFAAAALVISQFGINIPGNALSGGFDFAALFPRYINIRRGAYITALLSMVVNPWQLLATASTFLAVLSSYSVFLGPMVGLMISSYYLVQKQRINVDDLFLGDKESIYWYTMGINWRAIVAWVCGVMPTFPGFLSAVSPGITVSTGATRLYYMCFLVGSLISALVFVGLHHFVPAKAHRAWVEGQKEVDGGKWRENMVYYREKWDALAIEQGSMVRDADTKGLDETVKEV</sequence>
<keyword evidence="5 6" id="KW-0472">Membrane</keyword>
<accession>A0A0N0NIB6</accession>
<organism evidence="7 8">
    <name type="scientific">Cyphellophora attinorum</name>
    <dbReference type="NCBI Taxonomy" id="1664694"/>
    <lineage>
        <taxon>Eukaryota</taxon>
        <taxon>Fungi</taxon>
        <taxon>Dikarya</taxon>
        <taxon>Ascomycota</taxon>
        <taxon>Pezizomycotina</taxon>
        <taxon>Eurotiomycetes</taxon>
        <taxon>Chaetothyriomycetidae</taxon>
        <taxon>Chaetothyriales</taxon>
        <taxon>Cyphellophoraceae</taxon>
        <taxon>Cyphellophora</taxon>
    </lineage>
</organism>
<evidence type="ECO:0000313" key="7">
    <source>
        <dbReference type="EMBL" id="KPI35651.1"/>
    </source>
</evidence>
<name>A0A0N0NIB6_9EURO</name>
<evidence type="ECO:0000256" key="3">
    <source>
        <dbReference type="ARBA" id="ARBA00022692"/>
    </source>
</evidence>
<evidence type="ECO:0000256" key="6">
    <source>
        <dbReference type="SAM" id="Phobius"/>
    </source>
</evidence>
<dbReference type="OrthoDB" id="2018619at2759"/>
<dbReference type="InterPro" id="IPR001248">
    <property type="entry name" value="Pur-cyt_permease"/>
</dbReference>
<dbReference type="VEuPathDB" id="FungiDB:AB675_4773"/>
<feature type="transmembrane region" description="Helical" evidence="6">
    <location>
        <begin position="220"/>
        <end position="241"/>
    </location>
</feature>
<proteinExistence type="inferred from homology"/>
<feature type="transmembrane region" description="Helical" evidence="6">
    <location>
        <begin position="261"/>
        <end position="280"/>
    </location>
</feature>
<dbReference type="GO" id="GO:0005886">
    <property type="term" value="C:plasma membrane"/>
    <property type="evidence" value="ECO:0007669"/>
    <property type="project" value="TreeGrafter"/>
</dbReference>
<dbReference type="RefSeq" id="XP_017995614.1">
    <property type="nucleotide sequence ID" value="XM_018144935.1"/>
</dbReference>
<evidence type="ECO:0000256" key="5">
    <source>
        <dbReference type="ARBA" id="ARBA00023136"/>
    </source>
</evidence>
<dbReference type="EMBL" id="LFJN01000038">
    <property type="protein sequence ID" value="KPI35651.1"/>
    <property type="molecule type" value="Genomic_DNA"/>
</dbReference>
<feature type="transmembrane region" description="Helical" evidence="6">
    <location>
        <begin position="22"/>
        <end position="41"/>
    </location>
</feature>
<evidence type="ECO:0000313" key="8">
    <source>
        <dbReference type="Proteomes" id="UP000038010"/>
    </source>
</evidence>
<keyword evidence="3 6" id="KW-0812">Transmembrane</keyword>
<dbReference type="Gene3D" id="1.10.4160.10">
    <property type="entry name" value="Hydantoin permease"/>
    <property type="match status" value="1"/>
</dbReference>
<evidence type="ECO:0000256" key="1">
    <source>
        <dbReference type="ARBA" id="ARBA00004141"/>
    </source>
</evidence>
<dbReference type="GO" id="GO:0015205">
    <property type="term" value="F:nucleobase transmembrane transporter activity"/>
    <property type="evidence" value="ECO:0007669"/>
    <property type="project" value="TreeGrafter"/>
</dbReference>
<comment type="caution">
    <text evidence="7">The sequence shown here is derived from an EMBL/GenBank/DDBJ whole genome shotgun (WGS) entry which is preliminary data.</text>
</comment>
<dbReference type="PANTHER" id="PTHR30618:SF4">
    <property type="entry name" value="ALLANTOIN PERMEASE"/>
    <property type="match status" value="1"/>
</dbReference>
<reference evidence="7 8" key="1">
    <citation type="submission" date="2015-06" db="EMBL/GenBank/DDBJ databases">
        <title>Draft genome of the ant-associated black yeast Phialophora attae CBS 131958.</title>
        <authorList>
            <person name="Moreno L.F."/>
            <person name="Stielow B.J."/>
            <person name="de Hoog S."/>
            <person name="Vicente V.A."/>
            <person name="Weiss V.A."/>
            <person name="de Vries M."/>
            <person name="Cruz L.M."/>
            <person name="Souza E.M."/>
        </authorList>
    </citation>
    <scope>NUCLEOTIDE SEQUENCE [LARGE SCALE GENOMIC DNA]</scope>
    <source>
        <strain evidence="7 8">CBS 131958</strain>
    </source>
</reference>
<dbReference type="GeneID" id="28736814"/>
<dbReference type="PANTHER" id="PTHR30618">
    <property type="entry name" value="NCS1 FAMILY PURINE/PYRIMIDINE TRANSPORTER"/>
    <property type="match status" value="1"/>
</dbReference>
<comment type="similarity">
    <text evidence="2">Belongs to the purine-cytosine permease (2.A.39) family.</text>
</comment>
<evidence type="ECO:0000256" key="4">
    <source>
        <dbReference type="ARBA" id="ARBA00022989"/>
    </source>
</evidence>
<feature type="transmembrane region" description="Helical" evidence="6">
    <location>
        <begin position="110"/>
        <end position="130"/>
    </location>
</feature>
<evidence type="ECO:0000256" key="2">
    <source>
        <dbReference type="ARBA" id="ARBA00008974"/>
    </source>
</evidence>
<keyword evidence="8" id="KW-1185">Reference proteome</keyword>
<keyword evidence="4 6" id="KW-1133">Transmembrane helix</keyword>
<dbReference type="Proteomes" id="UP000038010">
    <property type="component" value="Unassembled WGS sequence"/>
</dbReference>